<dbReference type="STRING" id="857342.A0A2T3APG3"/>
<evidence type="ECO:0000259" key="3">
    <source>
        <dbReference type="Pfam" id="PF00561"/>
    </source>
</evidence>
<dbReference type="PRINTS" id="PR00412">
    <property type="entry name" value="EPOXHYDRLASE"/>
</dbReference>
<dbReference type="SUPFAM" id="SSF53474">
    <property type="entry name" value="alpha/beta-Hydrolases"/>
    <property type="match status" value="1"/>
</dbReference>
<dbReference type="AlphaFoldDB" id="A0A2T3APG3"/>
<proteinExistence type="inferred from homology"/>
<feature type="domain" description="AB hydrolase-1" evidence="3">
    <location>
        <begin position="40"/>
        <end position="317"/>
    </location>
</feature>
<keyword evidence="5" id="KW-1185">Reference proteome</keyword>
<dbReference type="Gene3D" id="3.40.50.1820">
    <property type="entry name" value="alpha/beta hydrolase"/>
    <property type="match status" value="1"/>
</dbReference>
<dbReference type="OrthoDB" id="408373at2759"/>
<dbReference type="InterPro" id="IPR000639">
    <property type="entry name" value="Epox_hydrolase-like"/>
</dbReference>
<dbReference type="InParanoid" id="A0A2T3APG3"/>
<evidence type="ECO:0000256" key="2">
    <source>
        <dbReference type="ARBA" id="ARBA00038334"/>
    </source>
</evidence>
<dbReference type="GeneID" id="36569506"/>
<evidence type="ECO:0000313" key="4">
    <source>
        <dbReference type="EMBL" id="PSS06790.1"/>
    </source>
</evidence>
<evidence type="ECO:0000313" key="5">
    <source>
        <dbReference type="Proteomes" id="UP000241818"/>
    </source>
</evidence>
<sequence length="338" mass="37419">MAPEALLVDDPRVEHHFIDVGHGIRYHYQLANPRGHPAATVLLLHGWPDLAHGWRFQVPYLLTLGCRVVIPDMLGYGQTSAPDSLAQYSMKNMSDQMMQLIRAVGGSSSSPVVVGAHDWGAFLAWRLAMYHPELVRAVFCFCVPFTPPQPVVLPLEDFVKKNPAFTYQLQNAGPEAEALASQSPAHLQGFLNAMFGGVTTDGLPGFDPYVGLIPENLLKVQRSPLVTPEVLKHYVSEYSRNGLRGPMNWYRTRSINGEDELPLAKDASEFLFQVPAMLIMAGQDAALTPDLADGQEQFFAKGLKKGVIPEASHWILIHCPEECNRHIGEFLSELLGRD</sequence>
<dbReference type="GO" id="GO:0016787">
    <property type="term" value="F:hydrolase activity"/>
    <property type="evidence" value="ECO:0007669"/>
    <property type="project" value="UniProtKB-KW"/>
</dbReference>
<dbReference type="Proteomes" id="UP000241818">
    <property type="component" value="Unassembled WGS sequence"/>
</dbReference>
<name>A0A2T3APG3_AMORE</name>
<keyword evidence="1" id="KW-0378">Hydrolase</keyword>
<evidence type="ECO:0000256" key="1">
    <source>
        <dbReference type="ARBA" id="ARBA00022801"/>
    </source>
</evidence>
<reference evidence="4 5" key="1">
    <citation type="journal article" date="2018" name="New Phytol.">
        <title>Comparative genomics and transcriptomics depict ericoid mycorrhizal fungi as versatile saprotrophs and plant mutualists.</title>
        <authorList>
            <person name="Martino E."/>
            <person name="Morin E."/>
            <person name="Grelet G.A."/>
            <person name="Kuo A."/>
            <person name="Kohler A."/>
            <person name="Daghino S."/>
            <person name="Barry K.W."/>
            <person name="Cichocki N."/>
            <person name="Clum A."/>
            <person name="Dockter R.B."/>
            <person name="Hainaut M."/>
            <person name="Kuo R.C."/>
            <person name="LaButti K."/>
            <person name="Lindahl B.D."/>
            <person name="Lindquist E.A."/>
            <person name="Lipzen A."/>
            <person name="Khouja H.R."/>
            <person name="Magnuson J."/>
            <person name="Murat C."/>
            <person name="Ohm R.A."/>
            <person name="Singer S.W."/>
            <person name="Spatafora J.W."/>
            <person name="Wang M."/>
            <person name="Veneault-Fourrey C."/>
            <person name="Henrissat B."/>
            <person name="Grigoriev I.V."/>
            <person name="Martin F.M."/>
            <person name="Perotto S."/>
        </authorList>
    </citation>
    <scope>NUCLEOTIDE SEQUENCE [LARGE SCALE GENOMIC DNA]</scope>
    <source>
        <strain evidence="4 5">ATCC 22711</strain>
    </source>
</reference>
<gene>
    <name evidence="4" type="ORF">M430DRAFT_111245</name>
</gene>
<dbReference type="Pfam" id="PF00561">
    <property type="entry name" value="Abhydrolase_1"/>
    <property type="match status" value="1"/>
</dbReference>
<comment type="similarity">
    <text evidence="2">Belongs to the AB hydrolase superfamily. Epoxide hydrolase family.</text>
</comment>
<dbReference type="InterPro" id="IPR029058">
    <property type="entry name" value="AB_hydrolase_fold"/>
</dbReference>
<accession>A0A2T3APG3</accession>
<protein>
    <recommendedName>
        <fullName evidence="3">AB hydrolase-1 domain-containing protein</fullName>
    </recommendedName>
</protein>
<dbReference type="EMBL" id="KZ679020">
    <property type="protein sequence ID" value="PSS06790.1"/>
    <property type="molecule type" value="Genomic_DNA"/>
</dbReference>
<dbReference type="InterPro" id="IPR000073">
    <property type="entry name" value="AB_hydrolase_1"/>
</dbReference>
<organism evidence="4 5">
    <name type="scientific">Amorphotheca resinae ATCC 22711</name>
    <dbReference type="NCBI Taxonomy" id="857342"/>
    <lineage>
        <taxon>Eukaryota</taxon>
        <taxon>Fungi</taxon>
        <taxon>Dikarya</taxon>
        <taxon>Ascomycota</taxon>
        <taxon>Pezizomycotina</taxon>
        <taxon>Leotiomycetes</taxon>
        <taxon>Helotiales</taxon>
        <taxon>Amorphothecaceae</taxon>
        <taxon>Amorphotheca</taxon>
    </lineage>
</organism>
<dbReference type="RefSeq" id="XP_024716520.1">
    <property type="nucleotide sequence ID" value="XM_024861425.1"/>
</dbReference>
<dbReference type="PANTHER" id="PTHR43329">
    <property type="entry name" value="EPOXIDE HYDROLASE"/>
    <property type="match status" value="1"/>
</dbReference>